<keyword evidence="1" id="KW-0812">Transmembrane</keyword>
<feature type="transmembrane region" description="Helical" evidence="1">
    <location>
        <begin position="136"/>
        <end position="169"/>
    </location>
</feature>
<feature type="transmembrane region" description="Helical" evidence="1">
    <location>
        <begin position="15"/>
        <end position="33"/>
    </location>
</feature>
<protein>
    <recommendedName>
        <fullName evidence="4">ABC-type transport system involved in multi-copper enzyme maturation, permease component</fullName>
    </recommendedName>
</protein>
<feature type="transmembrane region" description="Helical" evidence="1">
    <location>
        <begin position="189"/>
        <end position="209"/>
    </location>
</feature>
<proteinExistence type="predicted"/>
<keyword evidence="3" id="KW-1185">Reference proteome</keyword>
<dbReference type="EMBL" id="FNVA01000008">
    <property type="protein sequence ID" value="SEG67042.1"/>
    <property type="molecule type" value="Genomic_DNA"/>
</dbReference>
<gene>
    <name evidence="2" type="ORF">SAMN05421819_4184</name>
</gene>
<keyword evidence="1" id="KW-0472">Membrane</keyword>
<dbReference type="AlphaFoldDB" id="A0A1H6C281"/>
<accession>A0A1H6C281</accession>
<reference evidence="2 3" key="1">
    <citation type="submission" date="2016-10" db="EMBL/GenBank/DDBJ databases">
        <authorList>
            <person name="de Groot N.N."/>
        </authorList>
    </citation>
    <scope>NUCLEOTIDE SEQUENCE [LARGE SCALE GENOMIC DNA]</scope>
    <source>
        <strain evidence="2 3">DSM 22489</strain>
    </source>
</reference>
<dbReference type="RefSeq" id="WP_103935020.1">
    <property type="nucleotide sequence ID" value="NZ_FNVA01000008.1"/>
</dbReference>
<feature type="transmembrane region" description="Helical" evidence="1">
    <location>
        <begin position="216"/>
        <end position="234"/>
    </location>
</feature>
<organism evidence="2 3">
    <name type="scientific">Bryocella elongata</name>
    <dbReference type="NCBI Taxonomy" id="863522"/>
    <lineage>
        <taxon>Bacteria</taxon>
        <taxon>Pseudomonadati</taxon>
        <taxon>Acidobacteriota</taxon>
        <taxon>Terriglobia</taxon>
        <taxon>Terriglobales</taxon>
        <taxon>Acidobacteriaceae</taxon>
        <taxon>Bryocella</taxon>
    </lineage>
</organism>
<dbReference type="Proteomes" id="UP000236728">
    <property type="component" value="Unassembled WGS sequence"/>
</dbReference>
<sequence length="487" mass="53438">MTQLRLIVWKDVRQLWPQLSAYALLLAMYGWGVPQTWPGSASNSFLAIFVTLLKLLLIASQFVLITSVVHADRLVGEEQFWITRPYDWRTLLGAKLLFVVACVELPLVLMQARLLEAAGLHPWAVKMRVVVSLLRFLLLPCLPMMLVAAVTETLAMAFVFLAGLLVAFAGFEQFALTGTLSRMSPPFEVVVYGGVFSVLVMAMLAYQYARRRTMQCRVAMVATLALLLVVSFGYDRQGFGAPVEELIRSQYATPGGGLRAVFGGPVPYEERGEDLQFLRNFVEVKLPIRLEGLPADARIHRPNVAVAFEAGGVRYAGPWQNASVSESAIGFPLPKDIYDRVAGTDLTLHLELIAEELNVSEMKQVTVEERFAGPMGGNCILSRGKVVCRFAYQAWTPTHVEAVTGSLGCNVAGKPMHVGAWLLEIPQGTTYDPVVNETLSLGGRVCAGDALRFTEYGSPQRFRVAVDAPGVRLSDYRAVDEPGGARP</sequence>
<name>A0A1H6C281_9BACT</name>
<dbReference type="OrthoDB" id="117897at2"/>
<evidence type="ECO:0008006" key="4">
    <source>
        <dbReference type="Google" id="ProtNLM"/>
    </source>
</evidence>
<keyword evidence="1" id="KW-1133">Transmembrane helix</keyword>
<feature type="transmembrane region" description="Helical" evidence="1">
    <location>
        <begin position="91"/>
        <end position="115"/>
    </location>
</feature>
<evidence type="ECO:0000256" key="1">
    <source>
        <dbReference type="SAM" id="Phobius"/>
    </source>
</evidence>
<evidence type="ECO:0000313" key="2">
    <source>
        <dbReference type="EMBL" id="SEG67042.1"/>
    </source>
</evidence>
<evidence type="ECO:0000313" key="3">
    <source>
        <dbReference type="Proteomes" id="UP000236728"/>
    </source>
</evidence>
<feature type="transmembrane region" description="Helical" evidence="1">
    <location>
        <begin position="45"/>
        <end position="71"/>
    </location>
</feature>